<comment type="caution">
    <text evidence="2">The sequence shown here is derived from an EMBL/GenBank/DDBJ whole genome shotgun (WGS) entry which is preliminary data.</text>
</comment>
<name>A0A7W6WAP4_9PROT</name>
<evidence type="ECO:0000259" key="1">
    <source>
        <dbReference type="Pfam" id="PF08241"/>
    </source>
</evidence>
<dbReference type="GO" id="GO:0005524">
    <property type="term" value="F:ATP binding"/>
    <property type="evidence" value="ECO:0007669"/>
    <property type="project" value="UniProtKB-KW"/>
</dbReference>
<dbReference type="CDD" id="cd02440">
    <property type="entry name" value="AdoMet_MTases"/>
    <property type="match status" value="1"/>
</dbReference>
<dbReference type="InterPro" id="IPR013216">
    <property type="entry name" value="Methyltransf_11"/>
</dbReference>
<dbReference type="Pfam" id="PF08241">
    <property type="entry name" value="Methyltransf_11"/>
    <property type="match status" value="1"/>
</dbReference>
<gene>
    <name evidence="2" type="ORF">GGD89_002686</name>
</gene>
<evidence type="ECO:0000313" key="3">
    <source>
        <dbReference type="Proteomes" id="UP000554286"/>
    </source>
</evidence>
<feature type="domain" description="Methyltransferase type 11" evidence="1">
    <location>
        <begin position="44"/>
        <end position="137"/>
    </location>
</feature>
<proteinExistence type="predicted"/>
<dbReference type="SUPFAM" id="SSF53335">
    <property type="entry name" value="S-adenosyl-L-methionine-dependent methyltransferases"/>
    <property type="match status" value="1"/>
</dbReference>
<dbReference type="Proteomes" id="UP000554286">
    <property type="component" value="Unassembled WGS sequence"/>
</dbReference>
<accession>A0A7W6WAP4</accession>
<dbReference type="AlphaFoldDB" id="A0A7W6WAP4"/>
<sequence length="223" mass="24109">MDHENHWSRFARDFEERTHYVAGHRNLDEIRRVLSALALSGRVLELGCGNGMHTRVVADTADAVVATDLSEDMVAAAGTRLADLPNVRVERQDAAALAYPDAAFDAVLMVNLLHVIPNRAAVLAESRRVLKADGQLAVVSFTTDGMEPMAKLGLIYRYTRAYGKRPKGAQALTVGGTRAMVEAAGFIPRDACLIGDNCKAVYVHAVTRPGTSDGRDPARRISA</sequence>
<dbReference type="EMBL" id="JACIGK010000020">
    <property type="protein sequence ID" value="MBB4267048.1"/>
    <property type="molecule type" value="Genomic_DNA"/>
</dbReference>
<evidence type="ECO:0000313" key="2">
    <source>
        <dbReference type="EMBL" id="MBB4267048.1"/>
    </source>
</evidence>
<dbReference type="PANTHER" id="PTHR42912">
    <property type="entry name" value="METHYLTRANSFERASE"/>
    <property type="match status" value="1"/>
</dbReference>
<dbReference type="RefSeq" id="WP_184046050.1">
    <property type="nucleotide sequence ID" value="NZ_JACIGK010000020.1"/>
</dbReference>
<dbReference type="Gene3D" id="3.40.50.150">
    <property type="entry name" value="Vaccinia Virus protein VP39"/>
    <property type="match status" value="1"/>
</dbReference>
<keyword evidence="3" id="KW-1185">Reference proteome</keyword>
<keyword evidence="2" id="KW-0547">Nucleotide-binding</keyword>
<dbReference type="InterPro" id="IPR029063">
    <property type="entry name" value="SAM-dependent_MTases_sf"/>
</dbReference>
<protein>
    <submittedName>
        <fullName evidence="2">ABC-2 type transport system ATP-binding protein</fullName>
    </submittedName>
</protein>
<reference evidence="2 3" key="1">
    <citation type="submission" date="2020-08" db="EMBL/GenBank/DDBJ databases">
        <title>Genome sequencing of Purple Non-Sulfur Bacteria from various extreme environments.</title>
        <authorList>
            <person name="Mayer M."/>
        </authorList>
    </citation>
    <scope>NUCLEOTIDE SEQUENCE [LARGE SCALE GENOMIC DNA]</scope>
    <source>
        <strain evidence="2 3">JA131</strain>
    </source>
</reference>
<organism evidence="2 3">
    <name type="scientific">Roseospira visakhapatnamensis</name>
    <dbReference type="NCBI Taxonomy" id="390880"/>
    <lineage>
        <taxon>Bacteria</taxon>
        <taxon>Pseudomonadati</taxon>
        <taxon>Pseudomonadota</taxon>
        <taxon>Alphaproteobacteria</taxon>
        <taxon>Rhodospirillales</taxon>
        <taxon>Rhodospirillaceae</taxon>
        <taxon>Roseospira</taxon>
    </lineage>
</organism>
<dbReference type="InterPro" id="IPR050508">
    <property type="entry name" value="Methyltransf_Superfamily"/>
</dbReference>
<keyword evidence="2" id="KW-0067">ATP-binding</keyword>
<dbReference type="GO" id="GO:0008757">
    <property type="term" value="F:S-adenosylmethionine-dependent methyltransferase activity"/>
    <property type="evidence" value="ECO:0007669"/>
    <property type="project" value="InterPro"/>
</dbReference>